<comment type="caution">
    <text evidence="1">The sequence shown here is derived from an EMBL/GenBank/DDBJ whole genome shotgun (WGS) entry which is preliminary data.</text>
</comment>
<evidence type="ECO:0000313" key="2">
    <source>
        <dbReference type="Proteomes" id="UP000248916"/>
    </source>
</evidence>
<reference evidence="1 2" key="1">
    <citation type="submission" date="2018-06" db="EMBL/GenBank/DDBJ databases">
        <title>Genomic Encyclopedia of Archaeal and Bacterial Type Strains, Phase II (KMG-II): from individual species to whole genera.</title>
        <authorList>
            <person name="Goeker M."/>
        </authorList>
    </citation>
    <scope>NUCLEOTIDE SEQUENCE [LARGE SCALE GENOMIC DNA]</scope>
    <source>
        <strain evidence="1 2">DSM 22009</strain>
    </source>
</reference>
<dbReference type="RefSeq" id="WP_111538018.1">
    <property type="nucleotide sequence ID" value="NZ_QKZL01000014.1"/>
</dbReference>
<dbReference type="AlphaFoldDB" id="A0A2W7NMF0"/>
<evidence type="ECO:0000313" key="1">
    <source>
        <dbReference type="EMBL" id="PZX14336.1"/>
    </source>
</evidence>
<accession>A0A2W7NMF0</accession>
<dbReference type="SUPFAM" id="SSF52743">
    <property type="entry name" value="Subtilisin-like"/>
    <property type="match status" value="1"/>
</dbReference>
<protein>
    <recommendedName>
        <fullName evidence="3">Subtilase family protein</fullName>
    </recommendedName>
</protein>
<name>A0A2W7NMF0_9RHOB</name>
<dbReference type="GO" id="GO:0004252">
    <property type="term" value="F:serine-type endopeptidase activity"/>
    <property type="evidence" value="ECO:0007669"/>
    <property type="project" value="InterPro"/>
</dbReference>
<dbReference type="GO" id="GO:0006508">
    <property type="term" value="P:proteolysis"/>
    <property type="evidence" value="ECO:0007669"/>
    <property type="project" value="InterPro"/>
</dbReference>
<proteinExistence type="predicted"/>
<dbReference type="InterPro" id="IPR036852">
    <property type="entry name" value="Peptidase_S8/S53_dom_sf"/>
</dbReference>
<evidence type="ECO:0008006" key="3">
    <source>
        <dbReference type="Google" id="ProtNLM"/>
    </source>
</evidence>
<dbReference type="EMBL" id="QKZL01000014">
    <property type="protein sequence ID" value="PZX14336.1"/>
    <property type="molecule type" value="Genomic_DNA"/>
</dbReference>
<dbReference type="Proteomes" id="UP000248916">
    <property type="component" value="Unassembled WGS sequence"/>
</dbReference>
<sequence length="611" mass="63948">MIAHEYMGYDFALPETFLPAALPALQGAKDYRVSVFLTGREGSHVRSLDAGTIRDQKRLRALLEAPERLLRIPKESGIRRIASARDTGRAIAEDGPFDVAFGPAVEGEVFRTLPPVPKVRKGSEGPPYIAILDAGIAFWNAAFLAPGGPGFAAMGGLRIGPGTGPAVEWLDETALAGIPAAGRPAAVARAGETLARSLVESVFADGAQDPRAFSHGTAMAALAASRASRKARLIGLELPVRLGRDASGGILSSVIDLAIRAAVSKAVELETKAGRGRPQVTLCLAYAFTGGPSDGTHPALRRLERVLGELADHADIRLVVPTGNHLQEDLHARPDRDGDRIGFDWQIPWGDPSANGLELILPAHDAFDLSLVDPSGQGTQTDLGRAGRYGLWLLFEGGAVMGALQKAPSGAGGTRLRLVLAPTARDRARPGRALARPGRWQVALTDRDPCRSGEADPVAGWILRDDADLPEPGRPPRRQSWFADRRRPLHDGIGVLETDDAPRAGDEVRRLGTASVLATIDADALAAGTGGRAGVTVATASWTALGRPASAPAPYAGRVHPDHPRTTALHVVDAPGPAGGTPTIATATPRRVRVSGTSVAAALEAGRPAAP</sequence>
<organism evidence="1 2">
    <name type="scientific">Palleronia aestuarii</name>
    <dbReference type="NCBI Taxonomy" id="568105"/>
    <lineage>
        <taxon>Bacteria</taxon>
        <taxon>Pseudomonadati</taxon>
        <taxon>Pseudomonadota</taxon>
        <taxon>Alphaproteobacteria</taxon>
        <taxon>Rhodobacterales</taxon>
        <taxon>Roseobacteraceae</taxon>
        <taxon>Palleronia</taxon>
    </lineage>
</organism>
<keyword evidence="2" id="KW-1185">Reference proteome</keyword>
<dbReference type="OrthoDB" id="7863667at2"/>
<gene>
    <name evidence="1" type="ORF">LX81_02919</name>
</gene>